<keyword evidence="3" id="KW-1185">Reference proteome</keyword>
<gene>
    <name evidence="2" type="ORF">UCRPA7_4956</name>
</gene>
<sequence length="357" mass="40460">MTSINIHLEAIQTKADDSKEFEGVINDNIEKAIQEQGMRSKKDLESSLNHEWNDRLKEENEKMLERIGKETADVARCISIVNYVGIIAAGIGLTAQVIDIFRYGTAILGSKLVGRGLIKVANKGNGAKVIKGIKKVGGAIAILSVIGDTYLSVYSLSEGGHHRRELQRRVNLQIADGIFIKKLTDNISAIRDLCARRFSVKYIQDLHQKYRSFLQSMYTAVKTDRVIKKKLRMGKITQKDYEERMKDVIEGIAEELKDQCKNVTFNKVYGELQREDNRNNAWTKEDLEEDELRERWDNGEITQFLSSKANEKIEEEGGEVMMSAQLEEDDDEDLEVPEDGDCSSEDDSISDNSDEEN</sequence>
<organism evidence="2 3">
    <name type="scientific">Phaeoacremonium minimum (strain UCR-PA7)</name>
    <name type="common">Esca disease fungus</name>
    <name type="synonym">Togninia minima</name>
    <dbReference type="NCBI Taxonomy" id="1286976"/>
    <lineage>
        <taxon>Eukaryota</taxon>
        <taxon>Fungi</taxon>
        <taxon>Dikarya</taxon>
        <taxon>Ascomycota</taxon>
        <taxon>Pezizomycotina</taxon>
        <taxon>Sordariomycetes</taxon>
        <taxon>Sordariomycetidae</taxon>
        <taxon>Togniniales</taxon>
        <taxon>Togniniaceae</taxon>
        <taxon>Phaeoacremonium</taxon>
    </lineage>
</organism>
<dbReference type="GeneID" id="19325461"/>
<dbReference type="RefSeq" id="XP_007915698.1">
    <property type="nucleotide sequence ID" value="XM_007917507.1"/>
</dbReference>
<evidence type="ECO:0000313" key="3">
    <source>
        <dbReference type="Proteomes" id="UP000014074"/>
    </source>
</evidence>
<evidence type="ECO:0000256" key="1">
    <source>
        <dbReference type="SAM" id="MobiDB-lite"/>
    </source>
</evidence>
<feature type="region of interest" description="Disordered" evidence="1">
    <location>
        <begin position="308"/>
        <end position="357"/>
    </location>
</feature>
<dbReference type="Proteomes" id="UP000014074">
    <property type="component" value="Unassembled WGS sequence"/>
</dbReference>
<reference evidence="3" key="1">
    <citation type="journal article" date="2013" name="Genome Announc.">
        <title>Draft genome sequence of the ascomycete Phaeoacremonium aleophilum strain UCR-PA7, a causal agent of the esca disease complex in grapevines.</title>
        <authorList>
            <person name="Blanco-Ulate B."/>
            <person name="Rolshausen P."/>
            <person name="Cantu D."/>
        </authorList>
    </citation>
    <scope>NUCLEOTIDE SEQUENCE [LARGE SCALE GENOMIC DNA]</scope>
    <source>
        <strain evidence="3">UCR-PA7</strain>
    </source>
</reference>
<dbReference type="EMBL" id="KB933145">
    <property type="protein sequence ID" value="EON99518.1"/>
    <property type="molecule type" value="Genomic_DNA"/>
</dbReference>
<accession>R8BJJ1</accession>
<name>R8BJJ1_PHAM7</name>
<dbReference type="KEGG" id="tmn:UCRPA7_4956"/>
<dbReference type="OrthoDB" id="5212176at2759"/>
<protein>
    <submittedName>
        <fullName evidence="2">Uncharacterized protein</fullName>
    </submittedName>
</protein>
<dbReference type="AlphaFoldDB" id="R8BJJ1"/>
<proteinExistence type="predicted"/>
<feature type="compositionally biased region" description="Acidic residues" evidence="1">
    <location>
        <begin position="326"/>
        <end position="357"/>
    </location>
</feature>
<dbReference type="HOGENOM" id="CLU_066496_0_0_1"/>
<evidence type="ECO:0000313" key="2">
    <source>
        <dbReference type="EMBL" id="EON99518.1"/>
    </source>
</evidence>